<sequence length="243" mass="26956">MIHFSYTAMDENLPHESGQASYSYTIGICTVPTSVKIQLGYEQAGAVQTVMDTNHDTHVMGLINQAELMSGKEWVLLEYEGGQNYGEHCGGESRRTLIMMICSPGEKQGRMRVIEENNNKTSDCFYLFEIEHENICDASSGGLGLSIGSIVVIVFLALVAVYLIGGFLYQRFIVGSKGLEQIPNFHFWKDFGNLQADGCDLICRCGHRQSTQLYRGIGDEQISNAAEGEDDYTSSQDDHLLPM</sequence>
<evidence type="ECO:0000256" key="7">
    <source>
        <dbReference type="ARBA" id="ARBA00023157"/>
    </source>
</evidence>
<dbReference type="GO" id="GO:0005768">
    <property type="term" value="C:endosome"/>
    <property type="evidence" value="ECO:0007669"/>
    <property type="project" value="InterPro"/>
</dbReference>
<dbReference type="GO" id="GO:0005802">
    <property type="term" value="C:trans-Golgi network"/>
    <property type="evidence" value="ECO:0007669"/>
    <property type="project" value="TreeGrafter"/>
</dbReference>
<dbReference type="InterPro" id="IPR028927">
    <property type="entry name" value="Man-6-P_rcpt"/>
</dbReference>
<dbReference type="InterPro" id="IPR000296">
    <property type="entry name" value="Man-6-P_rcpt_cation_dep"/>
</dbReference>
<organism evidence="11 12">
    <name type="scientific">Paralvinella palmiformis</name>
    <dbReference type="NCBI Taxonomy" id="53620"/>
    <lineage>
        <taxon>Eukaryota</taxon>
        <taxon>Metazoa</taxon>
        <taxon>Spiralia</taxon>
        <taxon>Lophotrochozoa</taxon>
        <taxon>Annelida</taxon>
        <taxon>Polychaeta</taxon>
        <taxon>Sedentaria</taxon>
        <taxon>Canalipalpata</taxon>
        <taxon>Terebellida</taxon>
        <taxon>Terebelliformia</taxon>
        <taxon>Alvinellidae</taxon>
        <taxon>Paralvinella</taxon>
    </lineage>
</organism>
<keyword evidence="4" id="KW-0732">Signal</keyword>
<keyword evidence="12" id="KW-1185">Reference proteome</keyword>
<proteinExistence type="predicted"/>
<dbReference type="Pfam" id="PF02157">
    <property type="entry name" value="Man-6-P_recep"/>
    <property type="match status" value="1"/>
</dbReference>
<keyword evidence="3 9" id="KW-0812">Transmembrane</keyword>
<evidence type="ECO:0000256" key="5">
    <source>
        <dbReference type="ARBA" id="ARBA00022989"/>
    </source>
</evidence>
<feature type="domain" description="MRH" evidence="10">
    <location>
        <begin position="1"/>
        <end position="138"/>
    </location>
</feature>
<dbReference type="Gene3D" id="2.70.130.10">
    <property type="entry name" value="Mannose-6-phosphate receptor binding domain"/>
    <property type="match status" value="1"/>
</dbReference>
<gene>
    <name evidence="11" type="ORF">LSH36_328g01049</name>
</gene>
<keyword evidence="2" id="KW-0813">Transport</keyword>
<dbReference type="SUPFAM" id="SSF50911">
    <property type="entry name" value="Mannose 6-phosphate receptor domain"/>
    <property type="match status" value="1"/>
</dbReference>
<dbReference type="GO" id="GO:0019904">
    <property type="term" value="F:protein domain specific binding"/>
    <property type="evidence" value="ECO:0007669"/>
    <property type="project" value="InterPro"/>
</dbReference>
<name>A0AAD9JGQ7_9ANNE</name>
<comment type="subcellular location">
    <subcellularLocation>
        <location evidence="1">Endomembrane system</location>
    </subcellularLocation>
</comment>
<evidence type="ECO:0000256" key="2">
    <source>
        <dbReference type="ARBA" id="ARBA00022448"/>
    </source>
</evidence>
<dbReference type="GO" id="GO:0006622">
    <property type="term" value="P:protein targeting to lysosome"/>
    <property type="evidence" value="ECO:0007669"/>
    <property type="project" value="InterPro"/>
</dbReference>
<dbReference type="AlphaFoldDB" id="A0AAD9JGQ7"/>
<evidence type="ECO:0000256" key="6">
    <source>
        <dbReference type="ARBA" id="ARBA00023136"/>
    </source>
</evidence>
<evidence type="ECO:0000256" key="9">
    <source>
        <dbReference type="SAM" id="Phobius"/>
    </source>
</evidence>
<evidence type="ECO:0000313" key="11">
    <source>
        <dbReference type="EMBL" id="KAK2152447.1"/>
    </source>
</evidence>
<keyword evidence="8" id="KW-0325">Glycoprotein</keyword>
<comment type="caution">
    <text evidence="11">The sequence shown here is derived from an EMBL/GenBank/DDBJ whole genome shotgun (WGS) entry which is preliminary data.</text>
</comment>
<keyword evidence="6 9" id="KW-0472">Membrane</keyword>
<keyword evidence="7" id="KW-1015">Disulfide bond</keyword>
<dbReference type="PROSITE" id="PS51914">
    <property type="entry name" value="MRH"/>
    <property type="match status" value="1"/>
</dbReference>
<evidence type="ECO:0000313" key="12">
    <source>
        <dbReference type="Proteomes" id="UP001208570"/>
    </source>
</evidence>
<evidence type="ECO:0000256" key="1">
    <source>
        <dbReference type="ARBA" id="ARBA00004308"/>
    </source>
</evidence>
<dbReference type="PRINTS" id="PR00715">
    <property type="entry name" value="MAN6PRECEPTR"/>
</dbReference>
<protein>
    <recommendedName>
        <fullName evidence="10">MRH domain-containing protein</fullName>
    </recommendedName>
</protein>
<evidence type="ECO:0000259" key="10">
    <source>
        <dbReference type="PROSITE" id="PS51914"/>
    </source>
</evidence>
<accession>A0AAD9JGQ7</accession>
<feature type="transmembrane region" description="Helical" evidence="9">
    <location>
        <begin position="143"/>
        <end position="169"/>
    </location>
</feature>
<evidence type="ECO:0000256" key="8">
    <source>
        <dbReference type="ARBA" id="ARBA00023180"/>
    </source>
</evidence>
<dbReference type="EMBL" id="JAODUP010000328">
    <property type="protein sequence ID" value="KAK2152447.1"/>
    <property type="molecule type" value="Genomic_DNA"/>
</dbReference>
<dbReference type="InterPro" id="IPR044865">
    <property type="entry name" value="MRH_dom"/>
</dbReference>
<dbReference type="PANTHER" id="PTHR15071">
    <property type="entry name" value="MANNOSE-6-PHOSPHATE RECEPTOR FAMILY MEMBER"/>
    <property type="match status" value="1"/>
</dbReference>
<keyword evidence="5 9" id="KW-1133">Transmembrane helix</keyword>
<dbReference type="InterPro" id="IPR009011">
    <property type="entry name" value="Man6P_isomerase_rcpt-bd_dom_sf"/>
</dbReference>
<evidence type="ECO:0000256" key="3">
    <source>
        <dbReference type="ARBA" id="ARBA00022692"/>
    </source>
</evidence>
<reference evidence="11" key="1">
    <citation type="journal article" date="2023" name="Mol. Biol. Evol.">
        <title>Third-Generation Sequencing Reveals the Adaptive Role of the Epigenome in Three Deep-Sea Polychaetes.</title>
        <authorList>
            <person name="Perez M."/>
            <person name="Aroh O."/>
            <person name="Sun Y."/>
            <person name="Lan Y."/>
            <person name="Juniper S.K."/>
            <person name="Young C.R."/>
            <person name="Angers B."/>
            <person name="Qian P.Y."/>
        </authorList>
    </citation>
    <scope>NUCLEOTIDE SEQUENCE</scope>
    <source>
        <strain evidence="11">P08H-3</strain>
    </source>
</reference>
<dbReference type="Proteomes" id="UP001208570">
    <property type="component" value="Unassembled WGS sequence"/>
</dbReference>
<dbReference type="PANTHER" id="PTHR15071:SF29">
    <property type="entry name" value="CATION-DEPENDENT MANNOSE-6-PHOSPHATE RECEPTOR"/>
    <property type="match status" value="1"/>
</dbReference>
<evidence type="ECO:0000256" key="4">
    <source>
        <dbReference type="ARBA" id="ARBA00022729"/>
    </source>
</evidence>